<keyword evidence="3" id="KW-1185">Reference proteome</keyword>
<evidence type="ECO:0000313" key="3">
    <source>
        <dbReference type="Proteomes" id="UP001249076"/>
    </source>
</evidence>
<organism evidence="1 4">
    <name type="scientific">Acidovorax delafieldii</name>
    <name type="common">Pseudomonas delafieldii</name>
    <dbReference type="NCBI Taxonomy" id="47920"/>
    <lineage>
        <taxon>Bacteria</taxon>
        <taxon>Pseudomonadati</taxon>
        <taxon>Pseudomonadota</taxon>
        <taxon>Betaproteobacteria</taxon>
        <taxon>Burkholderiales</taxon>
        <taxon>Comamonadaceae</taxon>
        <taxon>Acidovorax</taxon>
    </lineage>
</organism>
<comment type="caution">
    <text evidence="1">The sequence shown here is derived from an EMBL/GenBank/DDBJ whole genome shotgun (WGS) entry which is preliminary data.</text>
</comment>
<protein>
    <submittedName>
        <fullName evidence="1">Uncharacterized protein</fullName>
    </submittedName>
</protein>
<dbReference type="AlphaFoldDB" id="A0AAJ2BUK2"/>
<reference evidence="1 3" key="1">
    <citation type="submission" date="2023-07" db="EMBL/GenBank/DDBJ databases">
        <title>Sorghum-associated microbial communities from plants grown in Nebraska, USA.</title>
        <authorList>
            <person name="Schachtman D."/>
        </authorList>
    </citation>
    <scope>NUCLEOTIDE SEQUENCE</scope>
    <source>
        <strain evidence="2 3">BE105</strain>
        <strain evidence="1">BE69</strain>
    </source>
</reference>
<sequence>MKRAATGPLQLTKDDTVALWYAVQAQGDMYRATRDLHRDEGKFTSEQIEADRQRLAQSKRALRKVNAIRKLQVEREPAGGAGP</sequence>
<name>A0AAJ2BUK2_ACIDE</name>
<accession>A0AAJ2BUK2</accession>
<gene>
    <name evidence="1" type="ORF">J2W88_002974</name>
    <name evidence="2" type="ORF">J2W93_004543</name>
</gene>
<dbReference type="Proteomes" id="UP001253458">
    <property type="component" value="Unassembled WGS sequence"/>
</dbReference>
<proteinExistence type="predicted"/>
<evidence type="ECO:0000313" key="1">
    <source>
        <dbReference type="EMBL" id="MDR6767693.1"/>
    </source>
</evidence>
<dbReference type="EMBL" id="JAVDTL010000004">
    <property type="protein sequence ID" value="MDR6767693.1"/>
    <property type="molecule type" value="Genomic_DNA"/>
</dbReference>
<dbReference type="EMBL" id="JAVDTS010000011">
    <property type="protein sequence ID" value="MDR6839675.1"/>
    <property type="molecule type" value="Genomic_DNA"/>
</dbReference>
<dbReference type="RefSeq" id="WP_209820668.1">
    <property type="nucleotide sequence ID" value="NZ_JAVDTL010000004.1"/>
</dbReference>
<evidence type="ECO:0000313" key="2">
    <source>
        <dbReference type="EMBL" id="MDR6839675.1"/>
    </source>
</evidence>
<evidence type="ECO:0000313" key="4">
    <source>
        <dbReference type="Proteomes" id="UP001253458"/>
    </source>
</evidence>
<dbReference type="Proteomes" id="UP001249076">
    <property type="component" value="Unassembled WGS sequence"/>
</dbReference>